<protein>
    <recommendedName>
        <fullName evidence="6">JAB domain-containing protein</fullName>
    </recommendedName>
</protein>
<dbReference type="InterPro" id="IPR028090">
    <property type="entry name" value="JAB_dom_prok"/>
</dbReference>
<evidence type="ECO:0000256" key="3">
    <source>
        <dbReference type="ARBA" id="ARBA00022801"/>
    </source>
</evidence>
<sequence>MRLPQRLRDGLALCALVSGCASPAGNDYGFADDDSKRVWARGPWERIRPSEDIDDVIDQLCPAIMTLPAATLGDYGLEYCGVIYSLGQGIYSASNPSPLAQRVQVGASRRKSCKPPMEVRDPRGRASVVADYHSHPWFPSSFSTEDRRSDTQWYSIRIQFDTHCIIHKLVPHADDDLPGEVYVREARRWKRVGSILPQDKASGRITAMDEP</sequence>
<keyword evidence="2" id="KW-0479">Metal-binding</keyword>
<evidence type="ECO:0000313" key="7">
    <source>
        <dbReference type="EMBL" id="RKI02289.1"/>
    </source>
</evidence>
<keyword evidence="8" id="KW-1185">Reference proteome</keyword>
<comment type="caution">
    <text evidence="7">The sequence shown here is derived from an EMBL/GenBank/DDBJ whole genome shotgun (WGS) entry which is preliminary data.</text>
</comment>
<dbReference type="Pfam" id="PF14464">
    <property type="entry name" value="Prok-JAB"/>
    <property type="match status" value="1"/>
</dbReference>
<evidence type="ECO:0000256" key="5">
    <source>
        <dbReference type="ARBA" id="ARBA00023049"/>
    </source>
</evidence>
<feature type="domain" description="JAB" evidence="6">
    <location>
        <begin position="123"/>
        <end position="155"/>
    </location>
</feature>
<keyword evidence="3" id="KW-0378">Hydrolase</keyword>
<keyword evidence="4" id="KW-0862">Zinc</keyword>
<dbReference type="PROSITE" id="PS51257">
    <property type="entry name" value="PROKAR_LIPOPROTEIN"/>
    <property type="match status" value="1"/>
</dbReference>
<dbReference type="RefSeq" id="WP_120584502.1">
    <property type="nucleotide sequence ID" value="NZ_RAWI01000216.1"/>
</dbReference>
<dbReference type="EMBL" id="RAWI01000216">
    <property type="protein sequence ID" value="RKI02289.1"/>
    <property type="molecule type" value="Genomic_DNA"/>
</dbReference>
<proteinExistence type="predicted"/>
<evidence type="ECO:0000256" key="2">
    <source>
        <dbReference type="ARBA" id="ARBA00022723"/>
    </source>
</evidence>
<evidence type="ECO:0000256" key="4">
    <source>
        <dbReference type="ARBA" id="ARBA00022833"/>
    </source>
</evidence>
<accession>A0ABX9QCK9</accession>
<dbReference type="SUPFAM" id="SSF102712">
    <property type="entry name" value="JAB1/MPN domain"/>
    <property type="match status" value="1"/>
</dbReference>
<evidence type="ECO:0000256" key="1">
    <source>
        <dbReference type="ARBA" id="ARBA00022670"/>
    </source>
</evidence>
<evidence type="ECO:0000259" key="6">
    <source>
        <dbReference type="Pfam" id="PF14464"/>
    </source>
</evidence>
<keyword evidence="1" id="KW-0645">Protease</keyword>
<name>A0ABX9QCK9_9BACT</name>
<dbReference type="Proteomes" id="UP000278907">
    <property type="component" value="Unassembled WGS sequence"/>
</dbReference>
<organism evidence="7 8">
    <name type="scientific">Corallococcus praedator</name>
    <dbReference type="NCBI Taxonomy" id="2316724"/>
    <lineage>
        <taxon>Bacteria</taxon>
        <taxon>Pseudomonadati</taxon>
        <taxon>Myxococcota</taxon>
        <taxon>Myxococcia</taxon>
        <taxon>Myxococcales</taxon>
        <taxon>Cystobacterineae</taxon>
        <taxon>Myxococcaceae</taxon>
        <taxon>Corallococcus</taxon>
    </lineage>
</organism>
<gene>
    <name evidence="7" type="ORF">D7Y13_25020</name>
</gene>
<reference evidence="7 8" key="1">
    <citation type="submission" date="2018-09" db="EMBL/GenBank/DDBJ databases">
        <authorList>
            <person name="Livingstone P.G."/>
            <person name="Whitworth D.E."/>
        </authorList>
    </citation>
    <scope>NUCLEOTIDE SEQUENCE [LARGE SCALE GENOMIC DNA]</scope>
    <source>
        <strain evidence="7 8">CA031B</strain>
    </source>
</reference>
<keyword evidence="5" id="KW-0482">Metalloprotease</keyword>
<evidence type="ECO:0000313" key="8">
    <source>
        <dbReference type="Proteomes" id="UP000278907"/>
    </source>
</evidence>